<keyword evidence="5 8" id="KW-0694">RNA-binding</keyword>
<dbReference type="AlphaFoldDB" id="A0A200QHP6"/>
<dbReference type="GO" id="GO:0031380">
    <property type="term" value="C:nuclear RNA-directed RNA polymerase complex"/>
    <property type="evidence" value="ECO:0007669"/>
    <property type="project" value="TreeGrafter"/>
</dbReference>
<keyword evidence="2 8" id="KW-0696">RNA-directed RNA polymerase</keyword>
<dbReference type="GO" id="GO:0030422">
    <property type="term" value="P:siRNA processing"/>
    <property type="evidence" value="ECO:0007669"/>
    <property type="project" value="TreeGrafter"/>
</dbReference>
<evidence type="ECO:0000256" key="1">
    <source>
        <dbReference type="ARBA" id="ARBA00005762"/>
    </source>
</evidence>
<evidence type="ECO:0000256" key="5">
    <source>
        <dbReference type="ARBA" id="ARBA00022884"/>
    </source>
</evidence>
<protein>
    <recommendedName>
        <fullName evidence="8">RNA-dependent RNA polymerase</fullName>
        <ecNumber evidence="8">2.7.7.48</ecNumber>
    </recommendedName>
</protein>
<comment type="catalytic activity">
    <reaction evidence="7 8">
        <text>RNA(n) + a ribonucleoside 5'-triphosphate = RNA(n+1) + diphosphate</text>
        <dbReference type="Rhea" id="RHEA:21248"/>
        <dbReference type="Rhea" id="RHEA-COMP:14527"/>
        <dbReference type="Rhea" id="RHEA-COMP:17342"/>
        <dbReference type="ChEBI" id="CHEBI:33019"/>
        <dbReference type="ChEBI" id="CHEBI:61557"/>
        <dbReference type="ChEBI" id="CHEBI:140395"/>
        <dbReference type="EC" id="2.7.7.48"/>
    </reaction>
</comment>
<sequence>MFSANGSDNSTFVVTGKVVVAKNPCLHPGDMRVLQAVNVPALHHMVDCVVFPQKGKRPHPNECSGSDLDGDVYFVSRDPELIPPRQVEPMDYAAAPSMLLDHDVKIEEVKEYFANYMINDSLGIIANTHTAFADKEPLIAQSEQCIELAKLFSIAVDFPKTGVPAEIPPHLRVHKYPDFMEKLDKPMYESDRVTGKLFREVKDIAPHTSCIKSFTREVAEKSYDPDFEFDGFEEYLDDAYYYKGEYDLKLGNLMDYYGIKTEAEIFGGGIMKLSKSFKLRRDVEAIGLEVRSLRKEARTWFDVKSTISGFREEDNTYAKASAWYHVAYHPNYWGLYNDGMNRAHFLSFPWCVYDKLIHIKRMNNMKGNANL</sequence>
<dbReference type="InterPro" id="IPR057596">
    <property type="entry name" value="RDRP_core"/>
</dbReference>
<evidence type="ECO:0000256" key="7">
    <source>
        <dbReference type="ARBA" id="ARBA00048744"/>
    </source>
</evidence>
<keyword evidence="12" id="KW-1185">Reference proteome</keyword>
<evidence type="ECO:0000256" key="3">
    <source>
        <dbReference type="ARBA" id="ARBA00022679"/>
    </source>
</evidence>
<dbReference type="OrthoDB" id="6513042at2759"/>
<comment type="similarity">
    <text evidence="1 8">Belongs to the RdRP family.</text>
</comment>
<dbReference type="InterPro" id="IPR058752">
    <property type="entry name" value="RDRP_C_head"/>
</dbReference>
<dbReference type="OMA" id="CINICEN"/>
<keyword evidence="4 8" id="KW-0548">Nucleotidyltransferase</keyword>
<reference evidence="11 12" key="1">
    <citation type="journal article" date="2017" name="Mol. Plant">
        <title>The Genome of Medicinal Plant Macleaya cordata Provides New Insights into Benzylisoquinoline Alkaloids Metabolism.</title>
        <authorList>
            <person name="Liu X."/>
            <person name="Liu Y."/>
            <person name="Huang P."/>
            <person name="Ma Y."/>
            <person name="Qing Z."/>
            <person name="Tang Q."/>
            <person name="Cao H."/>
            <person name="Cheng P."/>
            <person name="Zheng Y."/>
            <person name="Yuan Z."/>
            <person name="Zhou Y."/>
            <person name="Liu J."/>
            <person name="Tang Z."/>
            <person name="Zhuo Y."/>
            <person name="Zhang Y."/>
            <person name="Yu L."/>
            <person name="Huang J."/>
            <person name="Yang P."/>
            <person name="Peng Q."/>
            <person name="Zhang J."/>
            <person name="Jiang W."/>
            <person name="Zhang Z."/>
            <person name="Lin K."/>
            <person name="Ro D.K."/>
            <person name="Chen X."/>
            <person name="Xiong X."/>
            <person name="Shang Y."/>
            <person name="Huang S."/>
            <person name="Zeng J."/>
        </authorList>
    </citation>
    <scope>NUCLEOTIDE SEQUENCE [LARGE SCALE GENOMIC DNA]</scope>
    <source>
        <strain evidence="12">cv. BLH2017</strain>
        <tissue evidence="11">Root</tissue>
    </source>
</reference>
<evidence type="ECO:0000259" key="10">
    <source>
        <dbReference type="Pfam" id="PF26253"/>
    </source>
</evidence>
<gene>
    <name evidence="11" type="ORF">BVC80_1751g205</name>
</gene>
<evidence type="ECO:0000256" key="6">
    <source>
        <dbReference type="ARBA" id="ARBA00023158"/>
    </source>
</evidence>
<proteinExistence type="inferred from homology"/>
<dbReference type="EMBL" id="MVGT01002043">
    <property type="protein sequence ID" value="OVA10030.1"/>
    <property type="molecule type" value="Genomic_DNA"/>
</dbReference>
<dbReference type="PANTHER" id="PTHR23079:SF1">
    <property type="entry name" value="RNA-DEPENDENT RNA POLYMERASE 1"/>
    <property type="match status" value="1"/>
</dbReference>
<evidence type="ECO:0000313" key="11">
    <source>
        <dbReference type="EMBL" id="OVA10030.1"/>
    </source>
</evidence>
<dbReference type="Proteomes" id="UP000195402">
    <property type="component" value="Unassembled WGS sequence"/>
</dbReference>
<keyword evidence="6 8" id="KW-0943">RNA-mediated gene silencing</keyword>
<feature type="domain" description="RDRP core" evidence="9">
    <location>
        <begin position="8"/>
        <end position="201"/>
    </location>
</feature>
<dbReference type="InterPro" id="IPR007855">
    <property type="entry name" value="RDRP"/>
</dbReference>
<name>A0A200QHP6_MACCD</name>
<dbReference type="GO" id="GO:0003968">
    <property type="term" value="F:RNA-directed RNA polymerase activity"/>
    <property type="evidence" value="ECO:0007669"/>
    <property type="project" value="UniProtKB-KW"/>
</dbReference>
<dbReference type="GO" id="GO:0003723">
    <property type="term" value="F:RNA binding"/>
    <property type="evidence" value="ECO:0007669"/>
    <property type="project" value="UniProtKB-KW"/>
</dbReference>
<evidence type="ECO:0000256" key="8">
    <source>
        <dbReference type="RuleBase" id="RU363098"/>
    </source>
</evidence>
<dbReference type="EC" id="2.7.7.48" evidence="8"/>
<comment type="caution">
    <text evidence="11">The sequence shown here is derived from an EMBL/GenBank/DDBJ whole genome shotgun (WGS) entry which is preliminary data.</text>
</comment>
<comment type="function">
    <text evidence="8">Probably involved in the RNA silencing pathway and required for the generation of small interfering RNAs (siRNAs).</text>
</comment>
<dbReference type="STRING" id="56857.A0A200QHP6"/>
<evidence type="ECO:0000313" key="12">
    <source>
        <dbReference type="Proteomes" id="UP000195402"/>
    </source>
</evidence>
<dbReference type="PANTHER" id="PTHR23079">
    <property type="entry name" value="RNA-DEPENDENT RNA POLYMERASE"/>
    <property type="match status" value="1"/>
</dbReference>
<evidence type="ECO:0000256" key="2">
    <source>
        <dbReference type="ARBA" id="ARBA00022484"/>
    </source>
</evidence>
<accession>A0A200QHP6</accession>
<feature type="domain" description="RDRP C-terminal head" evidence="10">
    <location>
        <begin position="222"/>
        <end position="366"/>
    </location>
</feature>
<evidence type="ECO:0000256" key="4">
    <source>
        <dbReference type="ARBA" id="ARBA00022695"/>
    </source>
</evidence>
<dbReference type="Pfam" id="PF05183">
    <property type="entry name" value="RdRP"/>
    <property type="match status" value="1"/>
</dbReference>
<dbReference type="Pfam" id="PF26253">
    <property type="entry name" value="RdRP_head"/>
    <property type="match status" value="1"/>
</dbReference>
<dbReference type="InParanoid" id="A0A200QHP6"/>
<keyword evidence="3 8" id="KW-0808">Transferase</keyword>
<evidence type="ECO:0000259" key="9">
    <source>
        <dbReference type="Pfam" id="PF05183"/>
    </source>
</evidence>
<organism evidence="11 12">
    <name type="scientific">Macleaya cordata</name>
    <name type="common">Five-seeded plume-poppy</name>
    <name type="synonym">Bocconia cordata</name>
    <dbReference type="NCBI Taxonomy" id="56857"/>
    <lineage>
        <taxon>Eukaryota</taxon>
        <taxon>Viridiplantae</taxon>
        <taxon>Streptophyta</taxon>
        <taxon>Embryophyta</taxon>
        <taxon>Tracheophyta</taxon>
        <taxon>Spermatophyta</taxon>
        <taxon>Magnoliopsida</taxon>
        <taxon>Ranunculales</taxon>
        <taxon>Papaveraceae</taxon>
        <taxon>Papaveroideae</taxon>
        <taxon>Macleaya</taxon>
    </lineage>
</organism>